<feature type="compositionally biased region" description="Polar residues" evidence="2">
    <location>
        <begin position="1"/>
        <end position="15"/>
    </location>
</feature>
<feature type="region of interest" description="Disordered" evidence="2">
    <location>
        <begin position="420"/>
        <end position="447"/>
    </location>
</feature>
<feature type="compositionally biased region" description="Basic residues" evidence="2">
    <location>
        <begin position="124"/>
        <end position="144"/>
    </location>
</feature>
<name>A0AAD1X4S0_EUPCR</name>
<keyword evidence="1" id="KW-0175">Coiled coil</keyword>
<evidence type="ECO:0000256" key="1">
    <source>
        <dbReference type="SAM" id="Coils"/>
    </source>
</evidence>
<accession>A0AAD1X4S0</accession>
<evidence type="ECO:0000313" key="4">
    <source>
        <dbReference type="Proteomes" id="UP001295684"/>
    </source>
</evidence>
<dbReference type="AlphaFoldDB" id="A0AAD1X4S0"/>
<feature type="compositionally biased region" description="Acidic residues" evidence="2">
    <location>
        <begin position="420"/>
        <end position="434"/>
    </location>
</feature>
<feature type="region of interest" description="Disordered" evidence="2">
    <location>
        <begin position="105"/>
        <end position="144"/>
    </location>
</feature>
<reference evidence="3" key="1">
    <citation type="submission" date="2023-07" db="EMBL/GenBank/DDBJ databases">
        <authorList>
            <consortium name="AG Swart"/>
            <person name="Singh M."/>
            <person name="Singh A."/>
            <person name="Seah K."/>
            <person name="Emmerich C."/>
        </authorList>
    </citation>
    <scope>NUCLEOTIDE SEQUENCE</scope>
    <source>
        <strain evidence="3">DP1</strain>
    </source>
</reference>
<feature type="compositionally biased region" description="Basic and acidic residues" evidence="2">
    <location>
        <begin position="435"/>
        <end position="447"/>
    </location>
</feature>
<evidence type="ECO:0000313" key="3">
    <source>
        <dbReference type="EMBL" id="CAI2358757.1"/>
    </source>
</evidence>
<gene>
    <name evidence="3" type="ORF">ECRASSUSDP1_LOCUS40</name>
</gene>
<evidence type="ECO:0000256" key="2">
    <source>
        <dbReference type="SAM" id="MobiDB-lite"/>
    </source>
</evidence>
<feature type="coiled-coil region" evidence="1">
    <location>
        <begin position="273"/>
        <end position="355"/>
    </location>
</feature>
<feature type="region of interest" description="Disordered" evidence="2">
    <location>
        <begin position="465"/>
        <end position="505"/>
    </location>
</feature>
<organism evidence="3 4">
    <name type="scientific">Euplotes crassus</name>
    <dbReference type="NCBI Taxonomy" id="5936"/>
    <lineage>
        <taxon>Eukaryota</taxon>
        <taxon>Sar</taxon>
        <taxon>Alveolata</taxon>
        <taxon>Ciliophora</taxon>
        <taxon>Intramacronucleata</taxon>
        <taxon>Spirotrichea</taxon>
        <taxon>Hypotrichia</taxon>
        <taxon>Euplotida</taxon>
        <taxon>Euplotidae</taxon>
        <taxon>Moneuplotes</taxon>
    </lineage>
</organism>
<dbReference type="InterPro" id="IPR016024">
    <property type="entry name" value="ARM-type_fold"/>
</dbReference>
<proteinExistence type="predicted"/>
<keyword evidence="4" id="KW-1185">Reference proteome</keyword>
<comment type="caution">
    <text evidence="3">The sequence shown here is derived from an EMBL/GenBank/DDBJ whole genome shotgun (WGS) entry which is preliminary data.</text>
</comment>
<dbReference type="Proteomes" id="UP001295684">
    <property type="component" value="Unassembled WGS sequence"/>
</dbReference>
<sequence>MRKGNQDYNMRQYPSSKRRGKNKSKENKGRYINYRTSTSSCSNHSYLNPSIINNKTSAVPFTECFPVKGKRRKTPSKNKDDRQVNSYLQSDMNEMLQGMMSQLYHTAGGNGKKINLKSNTRKGTSSKRKGHSKEKHKNANKRRPMSVFEQSRAINNQTMLNEIQFDRMRNSKISPNPPQAPLSQQITIDRRSAYTQISALRDIQKIQNKLEMRANVSPDRNYSDATTATGSHDERRVSIYLRALSEVAQSNPECSSLFNYITELVDSLFQSLLKKKNDENESIAQKIEKTKKEILEERRGKEKAQNLYQKLLSAGDNITTMEEKRSLIQQMHQKIQNKEEQNKQLALEVRKLRKRELEIIKRWDMDDIDLVTERLKLIKSTASSDFSKKSSKLNKKARKSNIVPTLDFTRVYEIQNEQNMDYEEEEEEDEEEQEFDHGHLSESAKRQIELQSRKNKIIAILNNQCDGKEEESAPESIPQSEDSPRTKLRKKLGAAFRWKNKRREE</sequence>
<feature type="compositionally biased region" description="Basic residues" evidence="2">
    <location>
        <begin position="486"/>
        <end position="505"/>
    </location>
</feature>
<dbReference type="EMBL" id="CAMPGE010000040">
    <property type="protein sequence ID" value="CAI2358757.1"/>
    <property type="molecule type" value="Genomic_DNA"/>
</dbReference>
<dbReference type="SUPFAM" id="SSF48371">
    <property type="entry name" value="ARM repeat"/>
    <property type="match status" value="1"/>
</dbReference>
<protein>
    <submittedName>
        <fullName evidence="3">Uncharacterized protein</fullName>
    </submittedName>
</protein>
<feature type="region of interest" description="Disordered" evidence="2">
    <location>
        <begin position="1"/>
        <end position="31"/>
    </location>
</feature>